<evidence type="ECO:0000256" key="3">
    <source>
        <dbReference type="ARBA" id="ARBA00047182"/>
    </source>
</evidence>
<feature type="coiled-coil region" evidence="5">
    <location>
        <begin position="90"/>
        <end position="127"/>
    </location>
</feature>
<dbReference type="GO" id="GO:0000940">
    <property type="term" value="C:outer kinetochore"/>
    <property type="evidence" value="ECO:0007669"/>
    <property type="project" value="TreeGrafter"/>
</dbReference>
<evidence type="ECO:0000256" key="6">
    <source>
        <dbReference type="SAM" id="MobiDB-lite"/>
    </source>
</evidence>
<feature type="compositionally biased region" description="Basic and acidic residues" evidence="6">
    <location>
        <begin position="145"/>
        <end position="164"/>
    </location>
</feature>
<feature type="non-terminal residue" evidence="7">
    <location>
        <position position="291"/>
    </location>
</feature>
<dbReference type="Gene3D" id="6.10.250.1370">
    <property type="match status" value="1"/>
</dbReference>
<evidence type="ECO:0000256" key="5">
    <source>
        <dbReference type="SAM" id="Coils"/>
    </source>
</evidence>
<dbReference type="InterPro" id="IPR009829">
    <property type="entry name" value="SKA1"/>
</dbReference>
<keyword evidence="8" id="KW-1185">Reference proteome</keyword>
<dbReference type="GO" id="GO:0008017">
    <property type="term" value="F:microtubule binding"/>
    <property type="evidence" value="ECO:0007669"/>
    <property type="project" value="InterPro"/>
</dbReference>
<dbReference type="Proteomes" id="UP000736164">
    <property type="component" value="Unassembled WGS sequence"/>
</dbReference>
<dbReference type="PANTHER" id="PTHR28573:SF1">
    <property type="entry name" value="SPINDLE AND KINETOCHORE-ASSOCIATED PROTEIN 1"/>
    <property type="match status" value="1"/>
</dbReference>
<reference evidence="7" key="1">
    <citation type="journal article" date="2021" name="Cell">
        <title>Tracing the genetic footprints of vertebrate landing in non-teleost ray-finned fishes.</title>
        <authorList>
            <person name="Bi X."/>
            <person name="Wang K."/>
            <person name="Yang L."/>
            <person name="Pan H."/>
            <person name="Jiang H."/>
            <person name="Wei Q."/>
            <person name="Fang M."/>
            <person name="Yu H."/>
            <person name="Zhu C."/>
            <person name="Cai Y."/>
            <person name="He Y."/>
            <person name="Gan X."/>
            <person name="Zeng H."/>
            <person name="Yu D."/>
            <person name="Zhu Y."/>
            <person name="Jiang H."/>
            <person name="Qiu Q."/>
            <person name="Yang H."/>
            <person name="Zhang Y.E."/>
            <person name="Wang W."/>
            <person name="Zhu M."/>
            <person name="He S."/>
            <person name="Zhang G."/>
        </authorList>
    </citation>
    <scope>NUCLEOTIDE SEQUENCE</scope>
    <source>
        <strain evidence="7">Allg_001</strain>
    </source>
</reference>
<protein>
    <recommendedName>
        <fullName evidence="3">SKA complex subunit 1</fullName>
    </recommendedName>
    <alternativeName>
        <fullName evidence="4">Spindle and kinetochore-associated protein 1</fullName>
    </alternativeName>
</protein>
<keyword evidence="2 5" id="KW-0175">Coiled coil</keyword>
<dbReference type="AlphaFoldDB" id="A0A8J7NUL2"/>
<sequence>MREKFEMWTRSGAEGSAGAVTVQVQTVCFCRYYITLPMDSCDLGELTQHINNKISCIRKMIELRTVVNDPHKRSILQKVGQDVLTINMLLDQFEKHLAQQKEMLKTLKEVEESFKEDAKEAEHLLQNIPPHMPRKTSVTASVAEVKSEKDPDTRPVPEQEPVRKPSKCVIKEMEFVTLAEFESIPQYMKGRMTYDQLNGVIEEINKAVTSKYKILHQPLKSMSNASRKLYQRFKDEETKGTKGLFFIVDTDIREFTSMNVGKRFQSMLNVLRHCQRLRELRGGGVTRYVLL</sequence>
<organism evidence="7 8">
    <name type="scientific">Atractosteus spatula</name>
    <name type="common">Alligator gar</name>
    <name type="synonym">Lepisosteus spatula</name>
    <dbReference type="NCBI Taxonomy" id="7917"/>
    <lineage>
        <taxon>Eukaryota</taxon>
        <taxon>Metazoa</taxon>
        <taxon>Chordata</taxon>
        <taxon>Craniata</taxon>
        <taxon>Vertebrata</taxon>
        <taxon>Euteleostomi</taxon>
        <taxon>Actinopterygii</taxon>
        <taxon>Neopterygii</taxon>
        <taxon>Holostei</taxon>
        <taxon>Semionotiformes</taxon>
        <taxon>Lepisosteidae</taxon>
        <taxon>Atractosteus</taxon>
    </lineage>
</organism>
<feature type="non-terminal residue" evidence="7">
    <location>
        <position position="1"/>
    </location>
</feature>
<dbReference type="PANTHER" id="PTHR28573">
    <property type="entry name" value="SPINDLE AND KINETOCHORE-ASSOCIATED PROTEIN 1"/>
    <property type="match status" value="1"/>
</dbReference>
<accession>A0A8J7NUL2</accession>
<dbReference type="Pfam" id="PF07160">
    <property type="entry name" value="SKA1"/>
    <property type="match status" value="1"/>
</dbReference>
<gene>
    <name evidence="7" type="primary">Ska1</name>
    <name evidence="7" type="ORF">GTO95_0011163</name>
</gene>
<dbReference type="InterPro" id="IPR042031">
    <property type="entry name" value="SKA1_MBD_sf"/>
</dbReference>
<dbReference type="GO" id="GO:0031110">
    <property type="term" value="P:regulation of microtubule polymerization or depolymerization"/>
    <property type="evidence" value="ECO:0007669"/>
    <property type="project" value="TreeGrafter"/>
</dbReference>
<evidence type="ECO:0000256" key="2">
    <source>
        <dbReference type="ARBA" id="ARBA00023054"/>
    </source>
</evidence>
<feature type="region of interest" description="Disordered" evidence="6">
    <location>
        <begin position="130"/>
        <end position="164"/>
    </location>
</feature>
<proteinExistence type="inferred from homology"/>
<evidence type="ECO:0000313" key="7">
    <source>
        <dbReference type="EMBL" id="MBN3318189.1"/>
    </source>
</evidence>
<comment type="similarity">
    <text evidence="1">Belongs to the SKA1 family.</text>
</comment>
<dbReference type="GO" id="GO:0072686">
    <property type="term" value="C:mitotic spindle"/>
    <property type="evidence" value="ECO:0007669"/>
    <property type="project" value="TreeGrafter"/>
</dbReference>
<dbReference type="GO" id="GO:0000278">
    <property type="term" value="P:mitotic cell cycle"/>
    <property type="evidence" value="ECO:0007669"/>
    <property type="project" value="TreeGrafter"/>
</dbReference>
<dbReference type="FunFam" id="1.10.10.1890:FF:000002">
    <property type="entry name" value="Spindle and kinetochore-associated protein 1"/>
    <property type="match status" value="1"/>
</dbReference>
<dbReference type="GO" id="GO:0007059">
    <property type="term" value="P:chromosome segregation"/>
    <property type="evidence" value="ECO:0007669"/>
    <property type="project" value="InterPro"/>
</dbReference>
<dbReference type="EMBL" id="JAAWVO010038486">
    <property type="protein sequence ID" value="MBN3318189.1"/>
    <property type="molecule type" value="Genomic_DNA"/>
</dbReference>
<dbReference type="GO" id="GO:0051301">
    <property type="term" value="P:cell division"/>
    <property type="evidence" value="ECO:0007669"/>
    <property type="project" value="InterPro"/>
</dbReference>
<evidence type="ECO:0000256" key="4">
    <source>
        <dbReference type="ARBA" id="ARBA00047202"/>
    </source>
</evidence>
<comment type="caution">
    <text evidence="7">The sequence shown here is derived from an EMBL/GenBank/DDBJ whole genome shotgun (WGS) entry which is preliminary data.</text>
</comment>
<evidence type="ECO:0000313" key="8">
    <source>
        <dbReference type="Proteomes" id="UP000736164"/>
    </source>
</evidence>
<name>A0A8J7NUL2_ATRSP</name>
<dbReference type="Gene3D" id="1.10.10.1890">
    <property type="entry name" value="Ska1 microtubule binding domain-like"/>
    <property type="match status" value="1"/>
</dbReference>
<evidence type="ECO:0000256" key="1">
    <source>
        <dbReference type="ARBA" id="ARBA00006836"/>
    </source>
</evidence>
<dbReference type="GO" id="GO:0005876">
    <property type="term" value="C:spindle microtubule"/>
    <property type="evidence" value="ECO:0007669"/>
    <property type="project" value="TreeGrafter"/>
</dbReference>